<dbReference type="GO" id="GO:0005886">
    <property type="term" value="C:plasma membrane"/>
    <property type="evidence" value="ECO:0007669"/>
    <property type="project" value="InterPro"/>
</dbReference>
<evidence type="ECO:0000313" key="2">
    <source>
        <dbReference type="EMBL" id="KAF2876964.1"/>
    </source>
</evidence>
<accession>A0A7C8MU33</accession>
<feature type="transmembrane region" description="Helical" evidence="1">
    <location>
        <begin position="160"/>
        <end position="182"/>
    </location>
</feature>
<keyword evidence="1" id="KW-0472">Membrane</keyword>
<name>A0A7C8MU33_9PLEO</name>
<organism evidence="2 3">
    <name type="scientific">Massariosphaeria phaeospora</name>
    <dbReference type="NCBI Taxonomy" id="100035"/>
    <lineage>
        <taxon>Eukaryota</taxon>
        <taxon>Fungi</taxon>
        <taxon>Dikarya</taxon>
        <taxon>Ascomycota</taxon>
        <taxon>Pezizomycotina</taxon>
        <taxon>Dothideomycetes</taxon>
        <taxon>Pleosporomycetidae</taxon>
        <taxon>Pleosporales</taxon>
        <taxon>Pleosporales incertae sedis</taxon>
        <taxon>Massariosphaeria</taxon>
    </lineage>
</organism>
<dbReference type="InterPro" id="IPR009571">
    <property type="entry name" value="SUR7/Rim9-like_fungi"/>
</dbReference>
<evidence type="ECO:0000313" key="3">
    <source>
        <dbReference type="Proteomes" id="UP000481861"/>
    </source>
</evidence>
<gene>
    <name evidence="2" type="ORF">BDV95DRAFT_625066</name>
</gene>
<dbReference type="GO" id="GO:0051285">
    <property type="term" value="C:cell cortex of cell tip"/>
    <property type="evidence" value="ECO:0007669"/>
    <property type="project" value="TreeGrafter"/>
</dbReference>
<proteinExistence type="predicted"/>
<reference evidence="2 3" key="1">
    <citation type="submission" date="2020-01" db="EMBL/GenBank/DDBJ databases">
        <authorList>
            <consortium name="DOE Joint Genome Institute"/>
            <person name="Haridas S."/>
            <person name="Albert R."/>
            <person name="Binder M."/>
            <person name="Bloem J."/>
            <person name="Labutti K."/>
            <person name="Salamov A."/>
            <person name="Andreopoulos B."/>
            <person name="Baker S.E."/>
            <person name="Barry K."/>
            <person name="Bills G."/>
            <person name="Bluhm B.H."/>
            <person name="Cannon C."/>
            <person name="Castanera R."/>
            <person name="Culley D.E."/>
            <person name="Daum C."/>
            <person name="Ezra D."/>
            <person name="Gonzalez J.B."/>
            <person name="Henrissat B."/>
            <person name="Kuo A."/>
            <person name="Liang C."/>
            <person name="Lipzen A."/>
            <person name="Lutzoni F."/>
            <person name="Magnuson J."/>
            <person name="Mondo S."/>
            <person name="Nolan M."/>
            <person name="Ohm R."/>
            <person name="Pangilinan J."/>
            <person name="Park H.-J.H."/>
            <person name="Ramirez L."/>
            <person name="Alfaro M."/>
            <person name="Sun H."/>
            <person name="Tritt A."/>
            <person name="Yoshinaga Y."/>
            <person name="Zwiers L.-H.L."/>
            <person name="Turgeon B.G."/>
            <person name="Goodwin S.B."/>
            <person name="Spatafora J.W."/>
            <person name="Crous P.W."/>
            <person name="Grigoriev I.V."/>
        </authorList>
    </citation>
    <scope>NUCLEOTIDE SEQUENCE [LARGE SCALE GENOMIC DNA]</scope>
    <source>
        <strain evidence="2 3">CBS 611.86</strain>
    </source>
</reference>
<dbReference type="AlphaFoldDB" id="A0A7C8MU33"/>
<dbReference type="PANTHER" id="PTHR28019:SF3">
    <property type="entry name" value="INTEGRAL MEMBRANE PROTEIN (AFU_ORTHOLOGUE AFUA_6G07470)"/>
    <property type="match status" value="1"/>
</dbReference>
<dbReference type="GO" id="GO:0031505">
    <property type="term" value="P:fungal-type cell wall organization"/>
    <property type="evidence" value="ECO:0007669"/>
    <property type="project" value="TreeGrafter"/>
</dbReference>
<protein>
    <submittedName>
        <fullName evidence="2">SUR7/PalI family-domain-containing protein</fullName>
    </submittedName>
</protein>
<dbReference type="PANTHER" id="PTHR28019">
    <property type="entry name" value="CELL MEMBRANE PROTEIN YLR413W-RELATED"/>
    <property type="match status" value="1"/>
</dbReference>
<comment type="caution">
    <text evidence="2">The sequence shown here is derived from an EMBL/GenBank/DDBJ whole genome shotgun (WGS) entry which is preliminary data.</text>
</comment>
<feature type="transmembrane region" description="Helical" evidence="1">
    <location>
        <begin position="6"/>
        <end position="28"/>
    </location>
</feature>
<feature type="transmembrane region" description="Helical" evidence="1">
    <location>
        <begin position="236"/>
        <end position="256"/>
    </location>
</feature>
<dbReference type="OrthoDB" id="4480814at2759"/>
<feature type="transmembrane region" description="Helical" evidence="1">
    <location>
        <begin position="188"/>
        <end position="215"/>
    </location>
</feature>
<sequence length="323" mass="35502">MGKLGRFACIFTPMALTLASLICLGLVFSGQLNKNMALQRDLYFFKADTSEFQANPDQIIDEVKKLPLNENLDNELLKALQDPKKASELKDFYTVGLWNYCEGTIKDGVETVDFCSERKANFWFNPLDVWKLGDAQTGALYPEKMQKGLDAYKKAVKWMVAAYVIALCLTAAEIVVGILAIFSRWGSLVTTVVSTAQTIFIMGAAVSSTAIYTTLQGVFHTVLDPYKIKPSQSTKMLSVVWLAVAFSIASGFFWLASACCCSGRAAAQKKVSVEKTPYTYERVASPYLGHRDAQQGHQLGSMAPSKGHGTSGHAFEPFRHTAV</sequence>
<keyword evidence="1" id="KW-1133">Transmembrane helix</keyword>
<keyword evidence="3" id="KW-1185">Reference proteome</keyword>
<dbReference type="Proteomes" id="UP000481861">
    <property type="component" value="Unassembled WGS sequence"/>
</dbReference>
<keyword evidence="1" id="KW-0812">Transmembrane</keyword>
<evidence type="ECO:0000256" key="1">
    <source>
        <dbReference type="SAM" id="Phobius"/>
    </source>
</evidence>
<dbReference type="Pfam" id="PF06687">
    <property type="entry name" value="SUR7"/>
    <property type="match status" value="1"/>
</dbReference>
<dbReference type="InterPro" id="IPR052413">
    <property type="entry name" value="SUR7_domain"/>
</dbReference>
<dbReference type="EMBL" id="JAADJZ010000002">
    <property type="protein sequence ID" value="KAF2876964.1"/>
    <property type="molecule type" value="Genomic_DNA"/>
</dbReference>